<dbReference type="FunFam" id="3.30.360.10:FF:000002">
    <property type="entry name" value="Glyceraldehyde-3-phosphate dehydrogenase"/>
    <property type="match status" value="1"/>
</dbReference>
<dbReference type="InterPro" id="IPR020829">
    <property type="entry name" value="GlycerAld_3-P_DH_cat"/>
</dbReference>
<keyword evidence="6" id="KW-1185">Reference proteome</keyword>
<proteinExistence type="inferred from homology"/>
<dbReference type="SMART" id="SM00846">
    <property type="entry name" value="Gp_dh_N"/>
    <property type="match status" value="1"/>
</dbReference>
<keyword evidence="2" id="KW-0560">Oxidoreductase</keyword>
<dbReference type="SUPFAM" id="SSF55347">
    <property type="entry name" value="Glyceraldehyde-3-phosphate dehydrogenase-like, C-terminal domain"/>
    <property type="match status" value="1"/>
</dbReference>
<dbReference type="Gene3D" id="3.30.360.10">
    <property type="entry name" value="Dihydrodipicolinate Reductase, domain 2"/>
    <property type="match status" value="1"/>
</dbReference>
<dbReference type="EMBL" id="CP029187">
    <property type="protein sequence ID" value="AWI24410.1"/>
    <property type="molecule type" value="Genomic_DNA"/>
</dbReference>
<comment type="similarity">
    <text evidence="1 3">Belongs to the glyceraldehyde-3-phosphate dehydrogenase family.</text>
</comment>
<dbReference type="InterPro" id="IPR020828">
    <property type="entry name" value="GlycerAld_3-P_DH_NAD(P)-bd"/>
</dbReference>
<dbReference type="PANTHER" id="PTHR43454:SF1">
    <property type="entry name" value="GLYCERALDEHYDE 3-PHOSPHATE DEHYDROGENASE NAD(P) BINDING DOMAIN-CONTAINING PROTEIN"/>
    <property type="match status" value="1"/>
</dbReference>
<reference evidence="5 6" key="1">
    <citation type="submission" date="2018-05" db="EMBL/GenBank/DDBJ databases">
        <title>Genome sequencing of Flavobacterium sp. HYN0049.</title>
        <authorList>
            <person name="Yi H."/>
            <person name="Baek C."/>
        </authorList>
    </citation>
    <scope>NUCLEOTIDE SEQUENCE [LARGE SCALE GENOMIC DNA]</scope>
    <source>
        <strain evidence="5 6">HYN0049</strain>
    </source>
</reference>
<evidence type="ECO:0000313" key="6">
    <source>
        <dbReference type="Proteomes" id="UP000244937"/>
    </source>
</evidence>
<dbReference type="InterPro" id="IPR020831">
    <property type="entry name" value="GlycerAld/Erythrose_P_DH"/>
</dbReference>
<dbReference type="PROSITE" id="PS00071">
    <property type="entry name" value="GAPDH"/>
    <property type="match status" value="1"/>
</dbReference>
<dbReference type="PRINTS" id="PR00078">
    <property type="entry name" value="G3PDHDRGNASE"/>
</dbReference>
<dbReference type="Proteomes" id="UP000244937">
    <property type="component" value="Chromosome"/>
</dbReference>
<dbReference type="OrthoDB" id="9803304at2"/>
<dbReference type="CDD" id="cd18126">
    <property type="entry name" value="GAPDH_I_C"/>
    <property type="match status" value="1"/>
</dbReference>
<evidence type="ECO:0000256" key="3">
    <source>
        <dbReference type="RuleBase" id="RU000397"/>
    </source>
</evidence>
<feature type="domain" description="Glyceraldehyde 3-phosphate dehydrogenase NAD(P) binding" evidence="4">
    <location>
        <begin position="130"/>
        <end position="292"/>
    </location>
</feature>
<evidence type="ECO:0000256" key="2">
    <source>
        <dbReference type="ARBA" id="ARBA00023002"/>
    </source>
</evidence>
<accession>A0A2S1SDE3</accession>
<dbReference type="RefSeq" id="WP_108902219.1">
    <property type="nucleotide sequence ID" value="NZ_CP029187.1"/>
</dbReference>
<dbReference type="Gene3D" id="3.40.50.720">
    <property type="entry name" value="NAD(P)-binding Rossmann-like Domain"/>
    <property type="match status" value="1"/>
</dbReference>
<dbReference type="SUPFAM" id="SSF51735">
    <property type="entry name" value="NAD(P)-binding Rossmann-fold domains"/>
    <property type="match status" value="1"/>
</dbReference>
<dbReference type="PANTHER" id="PTHR43454">
    <property type="entry name" value="GLYCERALDEHYDE-3-PHOSPHATE DEHYDROGENASE"/>
    <property type="match status" value="1"/>
</dbReference>
<sequence>MNNTASYERELSFQADRRRAGVEFIKIISDLWYDKSIEMVLFRNQLIDRNVSDIINLHEYAGAFVGKPISIFDSVEIAKAILSLDLPPSKLDIGKLTYEFHLEDDKYPNAKHFVIDKLKDAKDIKDIQPKDVVLYGFGRIGRLLARELMSKMGKGNQMRLRAIVTRDKNDAVTLEKRASLLRNDSIHGDFQGSVIADPENNALIINGTTVHVITANAPEDIDYTVYGISDALLIDNTGAFTTQEALARHLKSNGVSKVLLTAPGKGVPNIVHGVNQNEHNPDTVDIFSAASCTTNAITPILKAVEDTLGVVKGHLETIHAYTNDQNLVDNMHKKYRRGRAAGLNMVITETGAGSAVAKALSSLAGKLTSNAIRVPVPNGSLVVLNLEVNKETSIEEVNAIMKKYALEGELVEQIKYSLSNELVSSDIVGTSAPSIYDSNATIVSADGKNIVLYIWYDNEYGYSHQVIRLAKYIAKVRRFTYY</sequence>
<dbReference type="GO" id="GO:0051287">
    <property type="term" value="F:NAD binding"/>
    <property type="evidence" value="ECO:0007669"/>
    <property type="project" value="InterPro"/>
</dbReference>
<dbReference type="InterPro" id="IPR020830">
    <property type="entry name" value="GlycerAld_3-P_DH_AS"/>
</dbReference>
<evidence type="ECO:0000256" key="1">
    <source>
        <dbReference type="ARBA" id="ARBA00007406"/>
    </source>
</evidence>
<dbReference type="CDD" id="cd05214">
    <property type="entry name" value="GAPDH_I_N"/>
    <property type="match status" value="1"/>
</dbReference>
<name>A0A2S1SDE3_9FLAO</name>
<organism evidence="5 6">
    <name type="scientific">Flavobacterium pallidum</name>
    <dbReference type="NCBI Taxonomy" id="2172098"/>
    <lineage>
        <taxon>Bacteria</taxon>
        <taxon>Pseudomonadati</taxon>
        <taxon>Bacteroidota</taxon>
        <taxon>Flavobacteriia</taxon>
        <taxon>Flavobacteriales</taxon>
        <taxon>Flavobacteriaceae</taxon>
        <taxon>Flavobacterium</taxon>
    </lineage>
</organism>
<gene>
    <name evidence="5" type="ORF">HYN49_00060</name>
</gene>
<dbReference type="NCBIfam" id="NF006139">
    <property type="entry name" value="PRK08289.1"/>
    <property type="match status" value="1"/>
</dbReference>
<dbReference type="Pfam" id="PF02800">
    <property type="entry name" value="Gp_dh_C"/>
    <property type="match status" value="1"/>
</dbReference>
<dbReference type="GO" id="GO:0016620">
    <property type="term" value="F:oxidoreductase activity, acting on the aldehyde or oxo group of donors, NAD or NADP as acceptor"/>
    <property type="evidence" value="ECO:0007669"/>
    <property type="project" value="InterPro"/>
</dbReference>
<evidence type="ECO:0000313" key="5">
    <source>
        <dbReference type="EMBL" id="AWI24410.1"/>
    </source>
</evidence>
<protein>
    <submittedName>
        <fullName evidence="5">Glyceraldehyde-3-phosphate dehydrogenase</fullName>
    </submittedName>
</protein>
<evidence type="ECO:0000259" key="4">
    <source>
        <dbReference type="SMART" id="SM00846"/>
    </source>
</evidence>
<dbReference type="KEGG" id="fpal:HYN49_00060"/>
<dbReference type="Pfam" id="PF00044">
    <property type="entry name" value="Gp_dh_N"/>
    <property type="match status" value="1"/>
</dbReference>
<dbReference type="AlphaFoldDB" id="A0A2S1SDE3"/>
<dbReference type="InterPro" id="IPR036291">
    <property type="entry name" value="NAD(P)-bd_dom_sf"/>
</dbReference>